<dbReference type="OrthoDB" id="9805098at2"/>
<dbReference type="Proteomes" id="UP000051790">
    <property type="component" value="Unassembled WGS sequence"/>
</dbReference>
<dbReference type="InterPro" id="IPR035093">
    <property type="entry name" value="RelE/ParE_toxin_dom_sf"/>
</dbReference>
<sequence length="92" mass="10975">MSKEYHWSFDKVAEKNFSKLDQQVQRRIVRWLDKHIEGYDNPRAWGKALEGDLGTLWRYRIGSYRVIADINDGKFEILVVKVAKRNDVYTNK</sequence>
<accession>A0A0R1QTZ9</accession>
<dbReference type="SUPFAM" id="SSF143011">
    <property type="entry name" value="RelE-like"/>
    <property type="match status" value="1"/>
</dbReference>
<dbReference type="PANTHER" id="PTHR35601">
    <property type="entry name" value="TOXIN RELE"/>
    <property type="match status" value="1"/>
</dbReference>
<gene>
    <name evidence="3" type="ORF">FD01_GL001020</name>
</gene>
<comment type="similarity">
    <text evidence="1">Belongs to the RelE toxin family.</text>
</comment>
<dbReference type="PATRIC" id="fig|1423769.4.peg.1106"/>
<protein>
    <submittedName>
        <fullName evidence="3">Uncharacterized protein</fullName>
    </submittedName>
</protein>
<dbReference type="RefSeq" id="WP_054719237.1">
    <property type="nucleotide sequence ID" value="NZ_AZEU01000148.1"/>
</dbReference>
<comment type="caution">
    <text evidence="3">The sequence shown here is derived from an EMBL/GenBank/DDBJ whole genome shotgun (WGS) entry which is preliminary data.</text>
</comment>
<dbReference type="Pfam" id="PF05016">
    <property type="entry name" value="ParE_toxin"/>
    <property type="match status" value="1"/>
</dbReference>
<evidence type="ECO:0000313" key="4">
    <source>
        <dbReference type="Proteomes" id="UP000051790"/>
    </source>
</evidence>
<proteinExistence type="inferred from homology"/>
<name>A0A0R1QTZ9_9LACO</name>
<reference evidence="3 4" key="1">
    <citation type="journal article" date="2015" name="Genome Announc.">
        <title>Expanding the biotechnology potential of lactobacilli through comparative genomics of 213 strains and associated genera.</title>
        <authorList>
            <person name="Sun Z."/>
            <person name="Harris H.M."/>
            <person name="McCann A."/>
            <person name="Guo C."/>
            <person name="Argimon S."/>
            <person name="Zhang W."/>
            <person name="Yang X."/>
            <person name="Jeffery I.B."/>
            <person name="Cooney J.C."/>
            <person name="Kagawa T.F."/>
            <person name="Liu W."/>
            <person name="Song Y."/>
            <person name="Salvetti E."/>
            <person name="Wrobel A."/>
            <person name="Rasinkangas P."/>
            <person name="Parkhill J."/>
            <person name="Rea M.C."/>
            <person name="O'Sullivan O."/>
            <person name="Ritari J."/>
            <person name="Douillard F.P."/>
            <person name="Paul Ross R."/>
            <person name="Yang R."/>
            <person name="Briner A.E."/>
            <person name="Felis G.E."/>
            <person name="de Vos W.M."/>
            <person name="Barrangou R."/>
            <person name="Klaenhammer T.R."/>
            <person name="Caufield P.W."/>
            <person name="Cui Y."/>
            <person name="Zhang H."/>
            <person name="O'Toole P.W."/>
        </authorList>
    </citation>
    <scope>NUCLEOTIDE SEQUENCE [LARGE SCALE GENOMIC DNA]</scope>
    <source>
        <strain evidence="3 4">DSM 13343</strain>
    </source>
</reference>
<dbReference type="Gene3D" id="3.30.2310.20">
    <property type="entry name" value="RelE-like"/>
    <property type="match status" value="1"/>
</dbReference>
<evidence type="ECO:0000256" key="1">
    <source>
        <dbReference type="ARBA" id="ARBA00006226"/>
    </source>
</evidence>
<dbReference type="InterPro" id="IPR007712">
    <property type="entry name" value="RelE/ParE_toxin"/>
</dbReference>
<dbReference type="AlphaFoldDB" id="A0A0R1QTZ9"/>
<dbReference type="PANTHER" id="PTHR35601:SF1">
    <property type="entry name" value="TOXIN RELE"/>
    <property type="match status" value="1"/>
</dbReference>
<keyword evidence="2" id="KW-1277">Toxin-antitoxin system</keyword>
<organism evidence="3 4">
    <name type="scientific">Lacticaseibacillus manihotivorans DSM 13343 = JCM 12514</name>
    <dbReference type="NCBI Taxonomy" id="1423769"/>
    <lineage>
        <taxon>Bacteria</taxon>
        <taxon>Bacillati</taxon>
        <taxon>Bacillota</taxon>
        <taxon>Bacilli</taxon>
        <taxon>Lactobacillales</taxon>
        <taxon>Lactobacillaceae</taxon>
        <taxon>Lacticaseibacillus</taxon>
    </lineage>
</organism>
<evidence type="ECO:0000256" key="2">
    <source>
        <dbReference type="ARBA" id="ARBA00022649"/>
    </source>
</evidence>
<evidence type="ECO:0000313" key="3">
    <source>
        <dbReference type="EMBL" id="KRL44691.1"/>
    </source>
</evidence>
<keyword evidence="4" id="KW-1185">Reference proteome</keyword>
<dbReference type="EMBL" id="AZEU01000148">
    <property type="protein sequence ID" value="KRL44691.1"/>
    <property type="molecule type" value="Genomic_DNA"/>
</dbReference>